<dbReference type="Proteomes" id="UP001344447">
    <property type="component" value="Unassembled WGS sequence"/>
</dbReference>
<evidence type="ECO:0000313" key="1">
    <source>
        <dbReference type="EMBL" id="KAK5581627.1"/>
    </source>
</evidence>
<reference evidence="1 2" key="1">
    <citation type="submission" date="2023-11" db="EMBL/GenBank/DDBJ databases">
        <title>Dfirmibasis_genome.</title>
        <authorList>
            <person name="Edelbroek B."/>
            <person name="Kjellin J."/>
            <person name="Jerlstrom-Hultqvist J."/>
            <person name="Soderbom F."/>
        </authorList>
    </citation>
    <scope>NUCLEOTIDE SEQUENCE [LARGE SCALE GENOMIC DNA]</scope>
    <source>
        <strain evidence="1 2">TNS-C-14</strain>
    </source>
</reference>
<dbReference type="EMBL" id="JAVFKY010000002">
    <property type="protein sequence ID" value="KAK5581627.1"/>
    <property type="molecule type" value="Genomic_DNA"/>
</dbReference>
<name>A0AAN7TYW3_9MYCE</name>
<gene>
    <name evidence="1" type="ORF">RB653_001664</name>
</gene>
<dbReference type="AlphaFoldDB" id="A0AAN7TYW3"/>
<protein>
    <submittedName>
        <fullName evidence="1">Uncharacterized protein</fullName>
    </submittedName>
</protein>
<keyword evidence="2" id="KW-1185">Reference proteome</keyword>
<organism evidence="1 2">
    <name type="scientific">Dictyostelium firmibasis</name>
    <dbReference type="NCBI Taxonomy" id="79012"/>
    <lineage>
        <taxon>Eukaryota</taxon>
        <taxon>Amoebozoa</taxon>
        <taxon>Evosea</taxon>
        <taxon>Eumycetozoa</taxon>
        <taxon>Dictyostelia</taxon>
        <taxon>Dictyosteliales</taxon>
        <taxon>Dictyosteliaceae</taxon>
        <taxon>Dictyostelium</taxon>
    </lineage>
</organism>
<proteinExistence type="predicted"/>
<accession>A0AAN7TYW3</accession>
<sequence>MNPHLNILLIARSIFLKESANFPQIISLNIIYLIEFHLIPSMKLTNYLILNQFLILLSNPQQEELYIRM</sequence>
<comment type="caution">
    <text evidence="1">The sequence shown here is derived from an EMBL/GenBank/DDBJ whole genome shotgun (WGS) entry which is preliminary data.</text>
</comment>
<evidence type="ECO:0000313" key="2">
    <source>
        <dbReference type="Proteomes" id="UP001344447"/>
    </source>
</evidence>